<dbReference type="Proteomes" id="UP000504610">
    <property type="component" value="Chromosome 4"/>
</dbReference>
<dbReference type="KEGG" id="rsz:108854038"/>
<dbReference type="OrthoDB" id="340681at2759"/>
<reference evidence="2" key="1">
    <citation type="journal article" date="2019" name="Database">
        <title>The radish genome database (RadishGD): an integrated information resource for radish genomics.</title>
        <authorList>
            <person name="Yu H.J."/>
            <person name="Baek S."/>
            <person name="Lee Y.J."/>
            <person name="Cho A."/>
            <person name="Mun J.H."/>
        </authorList>
    </citation>
    <scope>NUCLEOTIDE SEQUENCE [LARGE SCALE GENOMIC DNA]</scope>
    <source>
        <strain evidence="2">cv. WK10039</strain>
    </source>
</reference>
<evidence type="ECO:0000313" key="2">
    <source>
        <dbReference type="Proteomes" id="UP000504610"/>
    </source>
</evidence>
<feature type="compositionally biased region" description="Polar residues" evidence="1">
    <location>
        <begin position="512"/>
        <end position="535"/>
    </location>
</feature>
<feature type="region of interest" description="Disordered" evidence="1">
    <location>
        <begin position="242"/>
        <end position="275"/>
    </location>
</feature>
<keyword evidence="2" id="KW-1185">Reference proteome</keyword>
<reference evidence="3" key="2">
    <citation type="submission" date="2025-08" db="UniProtKB">
        <authorList>
            <consortium name="RefSeq"/>
        </authorList>
    </citation>
    <scope>IDENTIFICATION</scope>
    <source>
        <tissue evidence="3">Leaf</tissue>
    </source>
</reference>
<sequence>MDFDDEDKPKEVTKARRFAPGRAGKSKPKPKPEPTASEKAEPSSSQANAPPSEPVSKSEHDVDAKVEPQVFNGPVKMEIDSKVDEEPETTTTTTTEVEMMEEDHHHLPLQEEEDEEEKEEDVVVREIDVFFNPSIDANTKLYVLQYPLRPSWRAYEMDERCEEVRVNPSTSQVEIDLSMDVHSSNYDPELGSKLRMTKQTLTTTWKQPPTLDYAVGVLSGDKLHLNPVHAVVQLRPSMQYLSSKKNQAEATEESAGTSKRQNKGAQQASTDQKPVPEEWVSLKYHGLQSEFCSKYLNGMMANGNSSIDFNLSPDAYINSLCRGDNSRHFESKALSKRLLASLPLEERLETLLCQKQGPPVFRYSVLKHYVPELSDENFLIVLQRYACLVQGLWVPKTRLLKLDGGLEGFRDYVLALFSRSLTIKDSEVKTTSSLRDKIKSMLNVYGKERPLLSDWKFREPPDVSFIKSHGKIAEEQAKFWKNLEEKLKPKTTQGGGGGKGRGDTSRNAVGKNPSSTTAKQEVPTTVSETGGSSRSAIPRVPRQKMPEDIKRAIPKALKKVFQAQKVCSYETICQRLRDLAVSTSNNPKVDSGMAQQVALAVDSYQEELRIVISEMTVDIHGSFVSKSSQDHPEYDPLRDVVINLLLGNPPGAKLMKADVFAAGRSILGREITNNEYQKVMHDLCETSSSGWVLQKAR</sequence>
<dbReference type="GO" id="GO:0042797">
    <property type="term" value="P:tRNA transcription by RNA polymerase III"/>
    <property type="evidence" value="ECO:0007669"/>
    <property type="project" value="TreeGrafter"/>
</dbReference>
<feature type="region of interest" description="Disordered" evidence="1">
    <location>
        <begin position="1"/>
        <end position="117"/>
    </location>
</feature>
<dbReference type="PANTHER" id="PTHR12069">
    <property type="entry name" value="DNA-DIRECTED RNA POLYMERASES III 80 KDA POLYPEPTIDE RNA POLYMERASE III SUBUNIT 5"/>
    <property type="match status" value="1"/>
</dbReference>
<feature type="compositionally biased region" description="Polar residues" evidence="1">
    <location>
        <begin position="242"/>
        <end position="272"/>
    </location>
</feature>
<evidence type="ECO:0000256" key="1">
    <source>
        <dbReference type="SAM" id="MobiDB-lite"/>
    </source>
</evidence>
<proteinExistence type="predicted"/>
<accession>A0A6J0NEQ4</accession>
<dbReference type="PANTHER" id="PTHR12069:SF0">
    <property type="entry name" value="DNA-DIRECTED RNA POLYMERASE III SUBUNIT RPC5"/>
    <property type="match status" value="1"/>
</dbReference>
<dbReference type="Pfam" id="PF04801">
    <property type="entry name" value="RPC5"/>
    <property type="match status" value="1"/>
</dbReference>
<feature type="compositionally biased region" description="Basic and acidic residues" evidence="1">
    <location>
        <begin position="30"/>
        <end position="41"/>
    </location>
</feature>
<dbReference type="InterPro" id="IPR006886">
    <property type="entry name" value="RNA_pol_III_Rpc5"/>
</dbReference>
<feature type="compositionally biased region" description="Basic residues" evidence="1">
    <location>
        <begin position="15"/>
        <end position="29"/>
    </location>
</feature>
<dbReference type="GeneID" id="108854038"/>
<protein>
    <submittedName>
        <fullName evidence="3">Uncharacterized protein LOC108854038</fullName>
    </submittedName>
</protein>
<organism evidence="2 3">
    <name type="scientific">Raphanus sativus</name>
    <name type="common">Radish</name>
    <name type="synonym">Raphanus raphanistrum var. sativus</name>
    <dbReference type="NCBI Taxonomy" id="3726"/>
    <lineage>
        <taxon>Eukaryota</taxon>
        <taxon>Viridiplantae</taxon>
        <taxon>Streptophyta</taxon>
        <taxon>Embryophyta</taxon>
        <taxon>Tracheophyta</taxon>
        <taxon>Spermatophyta</taxon>
        <taxon>Magnoliopsida</taxon>
        <taxon>eudicotyledons</taxon>
        <taxon>Gunneridae</taxon>
        <taxon>Pentapetalae</taxon>
        <taxon>rosids</taxon>
        <taxon>malvids</taxon>
        <taxon>Brassicales</taxon>
        <taxon>Brassicaceae</taxon>
        <taxon>Brassiceae</taxon>
        <taxon>Raphanus</taxon>
    </lineage>
</organism>
<dbReference type="AlphaFoldDB" id="A0A6J0NEQ4"/>
<feature type="region of interest" description="Disordered" evidence="1">
    <location>
        <begin position="485"/>
        <end position="544"/>
    </location>
</feature>
<dbReference type="RefSeq" id="XP_018483025.1">
    <property type="nucleotide sequence ID" value="XM_018627523.2"/>
</dbReference>
<gene>
    <name evidence="3" type="primary">LOC108854038</name>
</gene>
<name>A0A6J0NEQ4_RAPSA</name>
<evidence type="ECO:0000313" key="3">
    <source>
        <dbReference type="RefSeq" id="XP_018483025.1"/>
    </source>
</evidence>
<feature type="compositionally biased region" description="Basic and acidic residues" evidence="1">
    <location>
        <begin position="56"/>
        <end position="66"/>
    </location>
</feature>
<dbReference type="GO" id="GO:0005666">
    <property type="term" value="C:RNA polymerase III complex"/>
    <property type="evidence" value="ECO:0007669"/>
    <property type="project" value="TreeGrafter"/>
</dbReference>